<evidence type="ECO:0000256" key="13">
    <source>
        <dbReference type="SAM" id="MobiDB-lite"/>
    </source>
</evidence>
<evidence type="ECO:0000256" key="5">
    <source>
        <dbReference type="ARBA" id="ARBA00022692"/>
    </source>
</evidence>
<dbReference type="SUPFAM" id="SSF158855">
    <property type="entry name" value="Lipase chaperone-like"/>
    <property type="match status" value="1"/>
</dbReference>
<keyword evidence="16" id="KW-1185">Reference proteome</keyword>
<keyword evidence="6" id="KW-0442">Lipid degradation</keyword>
<keyword evidence="5 14" id="KW-0812">Transmembrane</keyword>
<evidence type="ECO:0000256" key="10">
    <source>
        <dbReference type="ARBA" id="ARBA00023186"/>
    </source>
</evidence>
<feature type="transmembrane region" description="Helical" evidence="14">
    <location>
        <begin position="12"/>
        <end position="34"/>
    </location>
</feature>
<keyword evidence="3" id="KW-1003">Cell membrane</keyword>
<keyword evidence="8" id="KW-0443">Lipid metabolism</keyword>
<evidence type="ECO:0000256" key="12">
    <source>
        <dbReference type="ARBA" id="ARBA00031542"/>
    </source>
</evidence>
<sequence>MSHKPVRKSGRRFGAVIAVGLGAAILLAGVILALRPPAADKDPQPGAAFPWTQAAVAKDPSTVSSPDTSSGTTGLNPMPDPAALAQLAPTGAGRGKGVFRIDESGRLVVDQATRVRAEALLALNEGQALTARIESELAELPAPAAAGARELLAQFDAYQNAQRAAFPPGNAPLVPEEGLAQLDALQALRAAHFGADAAKRMFAEDDAVSRRLLELMRDDTSTALSMQEKAMRAQAKFDLERGAVRP</sequence>
<evidence type="ECO:0000256" key="11">
    <source>
        <dbReference type="ARBA" id="ARBA00030948"/>
    </source>
</evidence>
<keyword evidence="4" id="KW-0997">Cell inner membrane</keyword>
<feature type="compositionally biased region" description="Low complexity" evidence="13">
    <location>
        <begin position="59"/>
        <end position="74"/>
    </location>
</feature>
<protein>
    <recommendedName>
        <fullName evidence="11">Lipase helper protein</fullName>
    </recommendedName>
    <alternativeName>
        <fullName evidence="12">Lipase modulator</fullName>
    </alternativeName>
</protein>
<comment type="subcellular location">
    <subcellularLocation>
        <location evidence="1">Cell inner membrane</location>
        <topology evidence="1">Single-pass membrane protein</topology>
        <orientation evidence="1">Periplasmic side</orientation>
    </subcellularLocation>
</comment>
<dbReference type="Pfam" id="PF03280">
    <property type="entry name" value="Lipase_chap"/>
    <property type="match status" value="1"/>
</dbReference>
<evidence type="ECO:0000256" key="14">
    <source>
        <dbReference type="SAM" id="Phobius"/>
    </source>
</evidence>
<dbReference type="EMBL" id="CP104562">
    <property type="protein sequence ID" value="UXH80764.1"/>
    <property type="molecule type" value="Genomic_DNA"/>
</dbReference>
<evidence type="ECO:0000256" key="9">
    <source>
        <dbReference type="ARBA" id="ARBA00023136"/>
    </source>
</evidence>
<dbReference type="Proteomes" id="UP001064933">
    <property type="component" value="Chromosome"/>
</dbReference>
<keyword evidence="7 14" id="KW-1133">Transmembrane helix</keyword>
<feature type="region of interest" description="Disordered" evidence="13">
    <location>
        <begin position="55"/>
        <end position="89"/>
    </location>
</feature>
<evidence type="ECO:0000313" key="15">
    <source>
        <dbReference type="EMBL" id="UXH80764.1"/>
    </source>
</evidence>
<evidence type="ECO:0000313" key="16">
    <source>
        <dbReference type="Proteomes" id="UP001064933"/>
    </source>
</evidence>
<evidence type="ECO:0000256" key="1">
    <source>
        <dbReference type="ARBA" id="ARBA00004383"/>
    </source>
</evidence>
<dbReference type="InterPro" id="IPR004961">
    <property type="entry name" value="Lipase_chaperone"/>
</dbReference>
<proteinExistence type="inferred from homology"/>
<evidence type="ECO:0000256" key="6">
    <source>
        <dbReference type="ARBA" id="ARBA00022963"/>
    </source>
</evidence>
<reference evidence="15" key="1">
    <citation type="submission" date="2022-10" db="EMBL/GenBank/DDBJ databases">
        <title>Characterization and whole genome sequencing of a new Roseateles species, isolated from fresh water.</title>
        <authorList>
            <person name="Guliayeva D.Y."/>
            <person name="Akhremchuk A.E."/>
            <person name="Sikolenko M.A."/>
            <person name="Valentovich L.N."/>
            <person name="Sidarenka A.V."/>
        </authorList>
    </citation>
    <scope>NUCLEOTIDE SEQUENCE</scope>
    <source>
        <strain evidence="15">BIM B-1768</strain>
    </source>
</reference>
<dbReference type="RefSeq" id="WP_261760581.1">
    <property type="nucleotide sequence ID" value="NZ_CP104562.2"/>
</dbReference>
<evidence type="ECO:0000256" key="8">
    <source>
        <dbReference type="ARBA" id="ARBA00023098"/>
    </source>
</evidence>
<evidence type="ECO:0000256" key="7">
    <source>
        <dbReference type="ARBA" id="ARBA00022989"/>
    </source>
</evidence>
<keyword evidence="10" id="KW-0143">Chaperone</keyword>
<accession>A0ABY6B753</accession>
<keyword evidence="9 14" id="KW-0472">Membrane</keyword>
<name>A0ABY6B753_9BURK</name>
<gene>
    <name evidence="15" type="ORF">N4261_13175</name>
</gene>
<evidence type="ECO:0000256" key="4">
    <source>
        <dbReference type="ARBA" id="ARBA00022519"/>
    </source>
</evidence>
<evidence type="ECO:0000256" key="3">
    <source>
        <dbReference type="ARBA" id="ARBA00022475"/>
    </source>
</evidence>
<organism evidence="15 16">
    <name type="scientific">Roseateles amylovorans</name>
    <dbReference type="NCBI Taxonomy" id="2978473"/>
    <lineage>
        <taxon>Bacteria</taxon>
        <taxon>Pseudomonadati</taxon>
        <taxon>Pseudomonadota</taxon>
        <taxon>Betaproteobacteria</taxon>
        <taxon>Burkholderiales</taxon>
        <taxon>Sphaerotilaceae</taxon>
        <taxon>Roseateles</taxon>
    </lineage>
</organism>
<comment type="similarity">
    <text evidence="2">Belongs to the lipase chaperone family.</text>
</comment>
<evidence type="ECO:0000256" key="2">
    <source>
        <dbReference type="ARBA" id="ARBA00010358"/>
    </source>
</evidence>